<dbReference type="AlphaFoldDB" id="A0A1C3ENE5"/>
<reference evidence="1 2" key="1">
    <citation type="submission" date="2016-05" db="EMBL/GenBank/DDBJ databases">
        <title>Genomic and physiological characterization of Planctopirus sp. isolated from fresh water lake.</title>
        <authorList>
            <person name="Subhash Y."/>
            <person name="Ramana C."/>
        </authorList>
    </citation>
    <scope>NUCLEOTIDE SEQUENCE [LARGE SCALE GENOMIC DNA]</scope>
    <source>
        <strain evidence="1 2">JC280</strain>
    </source>
</reference>
<dbReference type="SUPFAM" id="SSF53474">
    <property type="entry name" value="alpha/beta-Hydrolases"/>
    <property type="match status" value="1"/>
</dbReference>
<dbReference type="RefSeq" id="WP_068846227.1">
    <property type="nucleotide sequence ID" value="NZ_LYDR01000039.1"/>
</dbReference>
<dbReference type="Gene3D" id="3.40.50.1820">
    <property type="entry name" value="alpha/beta hydrolase"/>
    <property type="match status" value="1"/>
</dbReference>
<gene>
    <name evidence="1" type="ORF">A6X21_03565</name>
</gene>
<dbReference type="InterPro" id="IPR029058">
    <property type="entry name" value="AB_hydrolase_fold"/>
</dbReference>
<accession>A0A1C3ENE5</accession>
<comment type="caution">
    <text evidence="1">The sequence shown here is derived from an EMBL/GenBank/DDBJ whole genome shotgun (WGS) entry which is preliminary data.</text>
</comment>
<proteinExistence type="predicted"/>
<name>A0A1C3ENE5_9PLAN</name>
<evidence type="ECO:0008006" key="3">
    <source>
        <dbReference type="Google" id="ProtNLM"/>
    </source>
</evidence>
<organism evidence="1 2">
    <name type="scientific">Planctopirus hydrillae</name>
    <dbReference type="NCBI Taxonomy" id="1841610"/>
    <lineage>
        <taxon>Bacteria</taxon>
        <taxon>Pseudomonadati</taxon>
        <taxon>Planctomycetota</taxon>
        <taxon>Planctomycetia</taxon>
        <taxon>Planctomycetales</taxon>
        <taxon>Planctomycetaceae</taxon>
        <taxon>Planctopirus</taxon>
    </lineage>
</organism>
<sequence length="262" mass="28826">MNPLSELWQTRLVANVACDVFTPPAVKATIVFLHGMDGNTLVDNEVWSQEALKASVSIIAPHGEGEVFADQPLDHTTAPYCWWLDAGEMPIAKSSSTTRIPISPEAWLIDQLQPDLQESGLPYFLVGYEVGGQGALRVAYRHARKFPIVAAIAPKVDLHNIFGLGTSLDRLFSSAEMVRQQEATVWLNPLLRPNHQLILCDPAHDFCFPGCQTLLTKLSSTGCPHEVSLETTPGSQWNSGTLWNCELNAAAKRIFAFLGRFT</sequence>
<evidence type="ECO:0000313" key="2">
    <source>
        <dbReference type="Proteomes" id="UP000094828"/>
    </source>
</evidence>
<dbReference type="EMBL" id="LYDR01000039">
    <property type="protein sequence ID" value="ODA34754.1"/>
    <property type="molecule type" value="Genomic_DNA"/>
</dbReference>
<dbReference type="Proteomes" id="UP000094828">
    <property type="component" value="Unassembled WGS sequence"/>
</dbReference>
<evidence type="ECO:0000313" key="1">
    <source>
        <dbReference type="EMBL" id="ODA34754.1"/>
    </source>
</evidence>
<dbReference type="OrthoDB" id="9784036at2"/>
<dbReference type="STRING" id="1841610.A6X21_03565"/>
<keyword evidence="2" id="KW-1185">Reference proteome</keyword>
<protein>
    <recommendedName>
        <fullName evidence="3">AB hydrolase-1 domain-containing protein</fullName>
    </recommendedName>
</protein>